<name>A0A6A5ZF97_9PLEO</name>
<evidence type="ECO:0000256" key="2">
    <source>
        <dbReference type="SAM" id="Phobius"/>
    </source>
</evidence>
<dbReference type="OrthoDB" id="2309723at2759"/>
<evidence type="ECO:0000313" key="3">
    <source>
        <dbReference type="EMBL" id="KAF2117885.1"/>
    </source>
</evidence>
<proteinExistence type="predicted"/>
<feature type="transmembrane region" description="Helical" evidence="2">
    <location>
        <begin position="12"/>
        <end position="32"/>
    </location>
</feature>
<gene>
    <name evidence="3" type="ORF">BDV96DRAFT_644222</name>
</gene>
<keyword evidence="4" id="KW-1185">Reference proteome</keyword>
<protein>
    <submittedName>
        <fullName evidence="3">Uncharacterized protein</fullName>
    </submittedName>
</protein>
<keyword evidence="2" id="KW-0472">Membrane</keyword>
<dbReference type="Proteomes" id="UP000799770">
    <property type="component" value="Unassembled WGS sequence"/>
</dbReference>
<accession>A0A6A5ZF97</accession>
<organism evidence="3 4">
    <name type="scientific">Lophiotrema nucula</name>
    <dbReference type="NCBI Taxonomy" id="690887"/>
    <lineage>
        <taxon>Eukaryota</taxon>
        <taxon>Fungi</taxon>
        <taxon>Dikarya</taxon>
        <taxon>Ascomycota</taxon>
        <taxon>Pezizomycotina</taxon>
        <taxon>Dothideomycetes</taxon>
        <taxon>Pleosporomycetidae</taxon>
        <taxon>Pleosporales</taxon>
        <taxon>Lophiotremataceae</taxon>
        <taxon>Lophiotrema</taxon>
    </lineage>
</organism>
<dbReference type="AlphaFoldDB" id="A0A6A5ZF97"/>
<evidence type="ECO:0000313" key="4">
    <source>
        <dbReference type="Proteomes" id="UP000799770"/>
    </source>
</evidence>
<sequence length="257" mass="28399">MDETAVSSFYGPGAFAAWICAFASVFVSWTFNKIERQKGNITPDLIAVLSYPLIAVCHGGFVAMDPFKRRTKTPDAQALNQILFKNDYGHETFDNIKTTYDISLYVSAICILLALLLSHVLGRNARRLLYKGPFYSLISIMLLAFFEIWSIATAWRSFNWAKFFAIMPKTPYSLADLDQAVPLGVGLVTLILSIWDAIKSRKKRTSHHHTSTTGGGHVPGPSQPESFGQDAQGAEPVQVPQPTARMQATVRAIDNAV</sequence>
<feature type="region of interest" description="Disordered" evidence="1">
    <location>
        <begin position="205"/>
        <end position="245"/>
    </location>
</feature>
<dbReference type="EMBL" id="ML977318">
    <property type="protein sequence ID" value="KAF2117885.1"/>
    <property type="molecule type" value="Genomic_DNA"/>
</dbReference>
<feature type="transmembrane region" description="Helical" evidence="2">
    <location>
        <begin position="180"/>
        <end position="198"/>
    </location>
</feature>
<keyword evidence="2" id="KW-1133">Transmembrane helix</keyword>
<reference evidence="3" key="1">
    <citation type="journal article" date="2020" name="Stud. Mycol.">
        <title>101 Dothideomycetes genomes: a test case for predicting lifestyles and emergence of pathogens.</title>
        <authorList>
            <person name="Haridas S."/>
            <person name="Albert R."/>
            <person name="Binder M."/>
            <person name="Bloem J."/>
            <person name="Labutti K."/>
            <person name="Salamov A."/>
            <person name="Andreopoulos B."/>
            <person name="Baker S."/>
            <person name="Barry K."/>
            <person name="Bills G."/>
            <person name="Bluhm B."/>
            <person name="Cannon C."/>
            <person name="Castanera R."/>
            <person name="Culley D."/>
            <person name="Daum C."/>
            <person name="Ezra D."/>
            <person name="Gonzalez J."/>
            <person name="Henrissat B."/>
            <person name="Kuo A."/>
            <person name="Liang C."/>
            <person name="Lipzen A."/>
            <person name="Lutzoni F."/>
            <person name="Magnuson J."/>
            <person name="Mondo S."/>
            <person name="Nolan M."/>
            <person name="Ohm R."/>
            <person name="Pangilinan J."/>
            <person name="Park H.-J."/>
            <person name="Ramirez L."/>
            <person name="Alfaro M."/>
            <person name="Sun H."/>
            <person name="Tritt A."/>
            <person name="Yoshinaga Y."/>
            <person name="Zwiers L.-H."/>
            <person name="Turgeon B."/>
            <person name="Goodwin S."/>
            <person name="Spatafora J."/>
            <person name="Crous P."/>
            <person name="Grigoriev I."/>
        </authorList>
    </citation>
    <scope>NUCLEOTIDE SEQUENCE</scope>
    <source>
        <strain evidence="3">CBS 627.86</strain>
    </source>
</reference>
<feature type="transmembrane region" description="Helical" evidence="2">
    <location>
        <begin position="134"/>
        <end position="155"/>
    </location>
</feature>
<feature type="transmembrane region" description="Helical" evidence="2">
    <location>
        <begin position="44"/>
        <end position="64"/>
    </location>
</feature>
<keyword evidence="2" id="KW-0812">Transmembrane</keyword>
<feature type="transmembrane region" description="Helical" evidence="2">
    <location>
        <begin position="102"/>
        <end position="122"/>
    </location>
</feature>
<evidence type="ECO:0000256" key="1">
    <source>
        <dbReference type="SAM" id="MobiDB-lite"/>
    </source>
</evidence>